<dbReference type="InterPro" id="IPR011453">
    <property type="entry name" value="DUF1559"/>
</dbReference>
<evidence type="ECO:0000259" key="2">
    <source>
        <dbReference type="Pfam" id="PF07596"/>
    </source>
</evidence>
<dbReference type="PANTHER" id="PTHR30093:SF2">
    <property type="entry name" value="TYPE II SECRETION SYSTEM PROTEIN H"/>
    <property type="match status" value="1"/>
</dbReference>
<accession>A0A1I3QCT4</accession>
<proteinExistence type="predicted"/>
<evidence type="ECO:0000313" key="4">
    <source>
        <dbReference type="Proteomes" id="UP000199518"/>
    </source>
</evidence>
<feature type="transmembrane region" description="Helical" evidence="1">
    <location>
        <begin position="12"/>
        <end position="36"/>
    </location>
</feature>
<reference evidence="4" key="1">
    <citation type="submission" date="2016-10" db="EMBL/GenBank/DDBJ databases">
        <authorList>
            <person name="Varghese N."/>
            <person name="Submissions S."/>
        </authorList>
    </citation>
    <scope>NUCLEOTIDE SEQUENCE [LARGE SCALE GENOMIC DNA]</scope>
    <source>
        <strain evidence="4">DSM 26348</strain>
    </source>
</reference>
<gene>
    <name evidence="3" type="ORF">SAMN05421753_11824</name>
</gene>
<name>A0A1I3QCT4_9PLAN</name>
<dbReference type="EMBL" id="FOQD01000018">
    <property type="protein sequence ID" value="SFJ30936.1"/>
    <property type="molecule type" value="Genomic_DNA"/>
</dbReference>
<dbReference type="Proteomes" id="UP000199518">
    <property type="component" value="Unassembled WGS sequence"/>
</dbReference>
<dbReference type="Pfam" id="PF07963">
    <property type="entry name" value="N_methyl"/>
    <property type="match status" value="1"/>
</dbReference>
<dbReference type="RefSeq" id="WP_175517696.1">
    <property type="nucleotide sequence ID" value="NZ_FOQD01000018.1"/>
</dbReference>
<feature type="domain" description="DUF1559" evidence="2">
    <location>
        <begin position="37"/>
        <end position="305"/>
    </location>
</feature>
<dbReference type="InterPro" id="IPR012902">
    <property type="entry name" value="N_methyl_site"/>
</dbReference>
<dbReference type="Pfam" id="PF07596">
    <property type="entry name" value="SBP_bac_10"/>
    <property type="match status" value="1"/>
</dbReference>
<protein>
    <submittedName>
        <fullName evidence="3">Prepilin-type N-terminal cleavage/methylation domain-containing protein</fullName>
    </submittedName>
</protein>
<keyword evidence="1" id="KW-1133">Transmembrane helix</keyword>
<dbReference type="PANTHER" id="PTHR30093">
    <property type="entry name" value="GENERAL SECRETION PATHWAY PROTEIN G"/>
    <property type="match status" value="1"/>
</dbReference>
<keyword evidence="1" id="KW-0812">Transmembrane</keyword>
<dbReference type="Gene3D" id="3.30.700.10">
    <property type="entry name" value="Glycoprotein, Type 4 Pilin"/>
    <property type="match status" value="1"/>
</dbReference>
<dbReference type="NCBIfam" id="TIGR02532">
    <property type="entry name" value="IV_pilin_GFxxxE"/>
    <property type="match status" value="1"/>
</dbReference>
<sequence>MRRDPPLRRQPGFTLIELLVVIAIIAILIALLLPAVQSAREAARRSQCKNNLKQLALAVHNYHDVYSMCPQALRASSGDYKTPWGVAILPMIEQTALFTQLNPGSSKVLVPNTTSLAVFKCPTDPYGDSVFASDGGAYTFTHRQPGSAGCVPTPFLSKLTVKETGTPFAAGANYIYSGSYSSGLLSGNARPWLRFTDLRRGTSNFLLLSERAQSMAPTTWIGPLRNYVGNTSYTGWPYERTNTSTDGCIGQSTSNQVYTSDYACYGTFGTRMNTSMTSTSSMHLGGAQYALGDGTVRFISENIDSATLTNLASPGSTGPIGEF</sequence>
<dbReference type="InterPro" id="IPR045584">
    <property type="entry name" value="Pilin-like"/>
</dbReference>
<evidence type="ECO:0000313" key="3">
    <source>
        <dbReference type="EMBL" id="SFJ30936.1"/>
    </source>
</evidence>
<keyword evidence="4" id="KW-1185">Reference proteome</keyword>
<evidence type="ECO:0000256" key="1">
    <source>
        <dbReference type="SAM" id="Phobius"/>
    </source>
</evidence>
<dbReference type="NCBIfam" id="TIGR04294">
    <property type="entry name" value="pre_pil_HX9DG"/>
    <property type="match status" value="1"/>
</dbReference>
<dbReference type="InterPro" id="IPR027558">
    <property type="entry name" value="Pre_pil_HX9DG_C"/>
</dbReference>
<dbReference type="AlphaFoldDB" id="A0A1I3QCT4"/>
<organism evidence="3 4">
    <name type="scientific">Planctomicrobium piriforme</name>
    <dbReference type="NCBI Taxonomy" id="1576369"/>
    <lineage>
        <taxon>Bacteria</taxon>
        <taxon>Pseudomonadati</taxon>
        <taxon>Planctomycetota</taxon>
        <taxon>Planctomycetia</taxon>
        <taxon>Planctomycetales</taxon>
        <taxon>Planctomycetaceae</taxon>
        <taxon>Planctomicrobium</taxon>
    </lineage>
</organism>
<keyword evidence="1" id="KW-0472">Membrane</keyword>
<dbReference type="SUPFAM" id="SSF54523">
    <property type="entry name" value="Pili subunits"/>
    <property type="match status" value="1"/>
</dbReference>